<keyword evidence="1 3" id="KW-0238">DNA-binding</keyword>
<dbReference type="SMART" id="SM00422">
    <property type="entry name" value="HTH_MERR"/>
    <property type="match status" value="1"/>
</dbReference>
<dbReference type="GO" id="GO:0003677">
    <property type="term" value="F:DNA binding"/>
    <property type="evidence" value="ECO:0007669"/>
    <property type="project" value="UniProtKB-KW"/>
</dbReference>
<dbReference type="PROSITE" id="PS00552">
    <property type="entry name" value="HTH_MERR_1"/>
    <property type="match status" value="1"/>
</dbReference>
<keyword evidence="4" id="KW-1185">Reference proteome</keyword>
<organism evidence="3 4">
    <name type="scientific">Breznakia pachnodae</name>
    <dbReference type="NCBI Taxonomy" id="265178"/>
    <lineage>
        <taxon>Bacteria</taxon>
        <taxon>Bacillati</taxon>
        <taxon>Bacillota</taxon>
        <taxon>Erysipelotrichia</taxon>
        <taxon>Erysipelotrichales</taxon>
        <taxon>Erysipelotrichaceae</taxon>
        <taxon>Breznakia</taxon>
    </lineage>
</organism>
<dbReference type="InterPro" id="IPR047057">
    <property type="entry name" value="MerR_fam"/>
</dbReference>
<proteinExistence type="predicted"/>
<evidence type="ECO:0000313" key="3">
    <source>
        <dbReference type="EMBL" id="MDQ0359794.1"/>
    </source>
</evidence>
<sequence length="386" mass="44914">MKTYLTGEFADKANVTIRTLRYYDKIGLLKPKKDPENGYRHYSDKDFVTLQRILAMKQIGFSLEDIQLLIIGKGEEDLEKSLLLQKDLINKKIDYFSNLKISIDTVLKTNKSGTLDWSKFITLLNHTHDDMVVEQYINSNNLVIRMNLHDKYSVNKTGWFPWLYSNLNLKKANQVLEVGCGDGSLWKNEKKNLRHHEIFLSDISEGMLDSARNNLGNDFSYMKFSGESIPFKSNYFDVVIANHVLFYMNDLPLAISEISRALKPDGYFYCSTYGEGHMKEVRELAEEFDSRIVLSKEPLYDAFGLHNGMSKLKCKFKDVHLHIYEDHLEVTDAEDLIDYILSCHGNQRERLSKRITEFKTFLQNKIDENGYIHITKECGMFECKNK</sequence>
<dbReference type="InterPro" id="IPR013216">
    <property type="entry name" value="Methyltransf_11"/>
</dbReference>
<dbReference type="PANTHER" id="PTHR30204">
    <property type="entry name" value="REDOX-CYCLING DRUG-SENSING TRANSCRIPTIONAL ACTIVATOR SOXR"/>
    <property type="match status" value="1"/>
</dbReference>
<evidence type="ECO:0000259" key="2">
    <source>
        <dbReference type="PROSITE" id="PS50937"/>
    </source>
</evidence>
<evidence type="ECO:0000256" key="1">
    <source>
        <dbReference type="ARBA" id="ARBA00023125"/>
    </source>
</evidence>
<comment type="caution">
    <text evidence="3">The sequence shown here is derived from an EMBL/GenBank/DDBJ whole genome shotgun (WGS) entry which is preliminary data.</text>
</comment>
<dbReference type="PROSITE" id="PS50937">
    <property type="entry name" value="HTH_MERR_2"/>
    <property type="match status" value="1"/>
</dbReference>
<dbReference type="GO" id="GO:0008168">
    <property type="term" value="F:methyltransferase activity"/>
    <property type="evidence" value="ECO:0007669"/>
    <property type="project" value="UniProtKB-KW"/>
</dbReference>
<dbReference type="GO" id="GO:0032259">
    <property type="term" value="P:methylation"/>
    <property type="evidence" value="ECO:0007669"/>
    <property type="project" value="UniProtKB-KW"/>
</dbReference>
<evidence type="ECO:0000313" key="4">
    <source>
        <dbReference type="Proteomes" id="UP001230220"/>
    </source>
</evidence>
<dbReference type="EMBL" id="JAUSUR010000001">
    <property type="protein sequence ID" value="MDQ0359794.1"/>
    <property type="molecule type" value="Genomic_DNA"/>
</dbReference>
<name>A0ABU0DZ56_9FIRM</name>
<feature type="domain" description="HTH merR-type" evidence="2">
    <location>
        <begin position="3"/>
        <end position="72"/>
    </location>
</feature>
<dbReference type="Proteomes" id="UP001230220">
    <property type="component" value="Unassembled WGS sequence"/>
</dbReference>
<gene>
    <name evidence="3" type="ORF">J2S15_000525</name>
</gene>
<dbReference type="Gene3D" id="1.10.1660.10">
    <property type="match status" value="1"/>
</dbReference>
<reference evidence="3 4" key="1">
    <citation type="submission" date="2023-07" db="EMBL/GenBank/DDBJ databases">
        <title>Genomic Encyclopedia of Type Strains, Phase IV (KMG-IV): sequencing the most valuable type-strain genomes for metagenomic binning, comparative biology and taxonomic classification.</title>
        <authorList>
            <person name="Goeker M."/>
        </authorList>
    </citation>
    <scope>NUCLEOTIDE SEQUENCE [LARGE SCALE GENOMIC DNA]</scope>
    <source>
        <strain evidence="3 4">DSM 16784</strain>
    </source>
</reference>
<dbReference type="SUPFAM" id="SSF46955">
    <property type="entry name" value="Putative DNA-binding domain"/>
    <property type="match status" value="1"/>
</dbReference>
<dbReference type="Pfam" id="PF08241">
    <property type="entry name" value="Methyltransf_11"/>
    <property type="match status" value="1"/>
</dbReference>
<dbReference type="SUPFAM" id="SSF53335">
    <property type="entry name" value="S-adenosyl-L-methionine-dependent methyltransferases"/>
    <property type="match status" value="1"/>
</dbReference>
<dbReference type="PRINTS" id="PR00040">
    <property type="entry name" value="HTHMERR"/>
</dbReference>
<dbReference type="Pfam" id="PF13411">
    <property type="entry name" value="MerR_1"/>
    <property type="match status" value="1"/>
</dbReference>
<keyword evidence="3" id="KW-0808">Transferase</keyword>
<dbReference type="RefSeq" id="WP_307405200.1">
    <property type="nucleotide sequence ID" value="NZ_JAUSUR010000001.1"/>
</dbReference>
<dbReference type="PANTHER" id="PTHR30204:SF96">
    <property type="entry name" value="CHROMOSOME-ANCHORING PROTEIN RACA"/>
    <property type="match status" value="1"/>
</dbReference>
<dbReference type="Gene3D" id="3.40.50.150">
    <property type="entry name" value="Vaccinia Virus protein VP39"/>
    <property type="match status" value="1"/>
</dbReference>
<dbReference type="CDD" id="cd01106">
    <property type="entry name" value="HTH_TipAL-Mta"/>
    <property type="match status" value="1"/>
</dbReference>
<accession>A0ABU0DZ56</accession>
<dbReference type="CDD" id="cd02440">
    <property type="entry name" value="AdoMet_MTases"/>
    <property type="match status" value="1"/>
</dbReference>
<protein>
    <submittedName>
        <fullName evidence="3">DNA-binding transcriptional MerR regulator/trans-aconitate methyltransferase</fullName>
    </submittedName>
</protein>
<dbReference type="InterPro" id="IPR009061">
    <property type="entry name" value="DNA-bd_dom_put_sf"/>
</dbReference>
<keyword evidence="3" id="KW-0489">Methyltransferase</keyword>
<dbReference type="InterPro" id="IPR029063">
    <property type="entry name" value="SAM-dependent_MTases_sf"/>
</dbReference>
<dbReference type="InterPro" id="IPR000551">
    <property type="entry name" value="MerR-type_HTH_dom"/>
</dbReference>